<dbReference type="SUPFAM" id="SSF52777">
    <property type="entry name" value="CoA-dependent acyltransferases"/>
    <property type="match status" value="1"/>
</dbReference>
<dbReference type="GO" id="GO:0043041">
    <property type="term" value="P:amino acid activation for nonribosomal peptide biosynthetic process"/>
    <property type="evidence" value="ECO:0007669"/>
    <property type="project" value="TreeGrafter"/>
</dbReference>
<dbReference type="PANTHER" id="PTHR45527">
    <property type="entry name" value="NONRIBOSOMAL PEPTIDE SYNTHETASE"/>
    <property type="match status" value="1"/>
</dbReference>
<dbReference type="InterPro" id="IPR045851">
    <property type="entry name" value="AMP-bd_C_sf"/>
</dbReference>
<feature type="domain" description="Carrier" evidence="1">
    <location>
        <begin position="130"/>
        <end position="208"/>
    </location>
</feature>
<dbReference type="AlphaFoldDB" id="A0A820H2A0"/>
<dbReference type="Gene3D" id="3.40.50.12780">
    <property type="entry name" value="N-terminal domain of ligase-like"/>
    <property type="match status" value="1"/>
</dbReference>
<dbReference type="InterPro" id="IPR009081">
    <property type="entry name" value="PP-bd_ACP"/>
</dbReference>
<comment type="caution">
    <text evidence="2">The sequence shown here is derived from an EMBL/GenBank/DDBJ whole genome shotgun (WGS) entry which is preliminary data.</text>
</comment>
<dbReference type="GO" id="GO:0003824">
    <property type="term" value="F:catalytic activity"/>
    <property type="evidence" value="ECO:0007669"/>
    <property type="project" value="InterPro"/>
</dbReference>
<name>A0A820H2A0_9BILA</name>
<dbReference type="PANTHER" id="PTHR45527:SF1">
    <property type="entry name" value="FATTY ACID SYNTHASE"/>
    <property type="match status" value="1"/>
</dbReference>
<dbReference type="InterPro" id="IPR025110">
    <property type="entry name" value="AMP-bd_C"/>
</dbReference>
<dbReference type="InterPro" id="IPR042099">
    <property type="entry name" value="ANL_N_sf"/>
</dbReference>
<feature type="non-terminal residue" evidence="2">
    <location>
        <position position="1"/>
    </location>
</feature>
<dbReference type="SUPFAM" id="SSF56801">
    <property type="entry name" value="Acetyl-CoA synthetase-like"/>
    <property type="match status" value="1"/>
</dbReference>
<dbReference type="Proteomes" id="UP000663881">
    <property type="component" value="Unassembled WGS sequence"/>
</dbReference>
<dbReference type="InterPro" id="IPR036736">
    <property type="entry name" value="ACP-like_sf"/>
</dbReference>
<evidence type="ECO:0000313" key="3">
    <source>
        <dbReference type="Proteomes" id="UP000663881"/>
    </source>
</evidence>
<organism evidence="2 3">
    <name type="scientific">Adineta steineri</name>
    <dbReference type="NCBI Taxonomy" id="433720"/>
    <lineage>
        <taxon>Eukaryota</taxon>
        <taxon>Metazoa</taxon>
        <taxon>Spiralia</taxon>
        <taxon>Gnathifera</taxon>
        <taxon>Rotifera</taxon>
        <taxon>Eurotatoria</taxon>
        <taxon>Bdelloidea</taxon>
        <taxon>Adinetida</taxon>
        <taxon>Adinetidae</taxon>
        <taxon>Adineta</taxon>
    </lineage>
</organism>
<proteinExistence type="predicted"/>
<dbReference type="SUPFAM" id="SSF47336">
    <property type="entry name" value="ACP-like"/>
    <property type="match status" value="1"/>
</dbReference>
<evidence type="ECO:0000313" key="2">
    <source>
        <dbReference type="EMBL" id="CAF4286654.1"/>
    </source>
</evidence>
<dbReference type="GO" id="GO:0005737">
    <property type="term" value="C:cytoplasm"/>
    <property type="evidence" value="ECO:0007669"/>
    <property type="project" value="TreeGrafter"/>
</dbReference>
<dbReference type="InterPro" id="IPR023213">
    <property type="entry name" value="CAT-like_dom_sf"/>
</dbReference>
<dbReference type="Pfam" id="PF00550">
    <property type="entry name" value="PP-binding"/>
    <property type="match status" value="1"/>
</dbReference>
<dbReference type="Gene3D" id="1.10.1200.10">
    <property type="entry name" value="ACP-like"/>
    <property type="match status" value="1"/>
</dbReference>
<dbReference type="GO" id="GO:0044550">
    <property type="term" value="P:secondary metabolite biosynthetic process"/>
    <property type="evidence" value="ECO:0007669"/>
    <property type="project" value="TreeGrafter"/>
</dbReference>
<dbReference type="Gene3D" id="3.30.300.30">
    <property type="match status" value="1"/>
</dbReference>
<gene>
    <name evidence="2" type="ORF">OKA104_LOCUS45479</name>
</gene>
<feature type="non-terminal residue" evidence="2">
    <location>
        <position position="362"/>
    </location>
</feature>
<accession>A0A820H2A0</accession>
<reference evidence="2" key="1">
    <citation type="submission" date="2021-02" db="EMBL/GenBank/DDBJ databases">
        <authorList>
            <person name="Nowell W R."/>
        </authorList>
    </citation>
    <scope>NUCLEOTIDE SEQUENCE</scope>
</reference>
<evidence type="ECO:0000259" key="1">
    <source>
        <dbReference type="PROSITE" id="PS50075"/>
    </source>
</evidence>
<dbReference type="GO" id="GO:0031177">
    <property type="term" value="F:phosphopantetheine binding"/>
    <property type="evidence" value="ECO:0007669"/>
    <property type="project" value="TreeGrafter"/>
</dbReference>
<dbReference type="InterPro" id="IPR001242">
    <property type="entry name" value="Condensation_dom"/>
</dbReference>
<dbReference type="Gene3D" id="3.30.559.10">
    <property type="entry name" value="Chloramphenicol acetyltransferase-like domain"/>
    <property type="match status" value="1"/>
</dbReference>
<dbReference type="Pfam" id="PF00668">
    <property type="entry name" value="Condensation"/>
    <property type="match status" value="1"/>
</dbReference>
<dbReference type="PROSITE" id="PS50075">
    <property type="entry name" value="CARRIER"/>
    <property type="match status" value="1"/>
</dbReference>
<protein>
    <recommendedName>
        <fullName evidence="1">Carrier domain-containing protein</fullName>
    </recommendedName>
</protein>
<sequence>FYRSGDLVRMDNNGLLHYQGRKDHQIKLHGQRIELGEIERCLLDITSISACVVMKWNDDYLVAYVQSSFHTNEEELRQHCQSHLPPHMIPSFFIILDKLPLNPNGKIDRKLLPPPHFSSMQLTNSTELILPTNDMEVSIHHIWCELFKQNQISTDTNIFTIGGHSLVIMQLFHRYKIEFHLETNTLSITDLFQHPTIIHHAQLIHQSINTIHTLDDHPWSSLNLIQARASFAQERIYLDEQIRFSSNNTTMKNMYVIPLFYRISSMKDHVSITRLHHAFQTVITKHNILRTALCIDSNGNIVQHCLDANIILDDHMKSYGLTVINLHDDDCRHMNEIIAETLNQSDLFDLSKGHVIRCHILR</sequence>
<dbReference type="Pfam" id="PF13193">
    <property type="entry name" value="AMP-binding_C"/>
    <property type="match status" value="1"/>
</dbReference>
<dbReference type="EMBL" id="CAJOAY010015160">
    <property type="protein sequence ID" value="CAF4286654.1"/>
    <property type="molecule type" value="Genomic_DNA"/>
</dbReference>